<dbReference type="GO" id="GO:0000149">
    <property type="term" value="F:SNARE binding"/>
    <property type="evidence" value="ECO:0007669"/>
    <property type="project" value="TreeGrafter"/>
</dbReference>
<dbReference type="PANTHER" id="PTHR15922:SF2">
    <property type="entry name" value="NBAS SUBUNIT OF NRZ TETHERING COMPLEX"/>
    <property type="match status" value="1"/>
</dbReference>
<dbReference type="SUPFAM" id="SSF69322">
    <property type="entry name" value="Tricorn protease domain 2"/>
    <property type="match status" value="1"/>
</dbReference>
<sequence length="683" mass="77931">MEKQRQLYDIDTVAVWTPNDNADSQEGGQVSSSANLQQQLDVIDRDTKRRLARWKQWFLRRIAVNISPLFLTTTVPSGIASTLTPLKSHWQISQSPDSQFLAVNHEDKIEFRTLNSSYQIVHAVWGANKKTDLYPKWRKIVWSLDSKLVARSFSDGTIEVIDVKGRLIGIILPKDQQENLSVEDNSDSGNTSGQLFVEPLSYLGFVDVRKNKTDCGLRIGFDGHEYAYELITISYDGILRSYLFNTPDTLDHHDSTTSEELPRSEKLQHRRSLLVAQSLLSSRPTAWPREGFTDPGFFCLYHKFSFGSWFRTVACASVDVNTGILCIGGAPQNSKKSADNDNTQPGVQFWAMERDSPYYRRYKADGQLESCVDNLVNKTTPTGFTAIKPTLQKLLERDIVLTRCSVHTVVIHEKYGALSLDCSGSLTWWTLSTEQGGVLKLTWDSEHLNYYARSKEHSALSFLQFQDLVREYQTNGTSSLLIGVLNGKCVSMRFWSKDAVLLGYESGAMIVLQIPELINILGQEPKVFASCLEFTNSGFSAHDAQVFVMEEITRMIRARVVGDRWIMMTDQEDKALGEPTEQEIAQMMGNERQLFKWIAQFSKYFESKAASERQTKHQKLILVPKRTLTLYRMLRVPPEEFLYRKLEAKEYSSALTIATTYELDTDIIYQYQWKQITKANMEV</sequence>
<comment type="caution">
    <text evidence="1">The sequence shown here is derived from an EMBL/GenBank/DDBJ whole genome shotgun (WGS) entry which is preliminary data.</text>
</comment>
<gene>
    <name evidence="1" type="ORF">BGZ65_009368</name>
</gene>
<dbReference type="EMBL" id="JAAAHW010004566">
    <property type="protein sequence ID" value="KAF9973232.1"/>
    <property type="molecule type" value="Genomic_DNA"/>
</dbReference>
<organism evidence="1 2">
    <name type="scientific">Modicella reniformis</name>
    <dbReference type="NCBI Taxonomy" id="1440133"/>
    <lineage>
        <taxon>Eukaryota</taxon>
        <taxon>Fungi</taxon>
        <taxon>Fungi incertae sedis</taxon>
        <taxon>Mucoromycota</taxon>
        <taxon>Mortierellomycotina</taxon>
        <taxon>Mortierellomycetes</taxon>
        <taxon>Mortierellales</taxon>
        <taxon>Mortierellaceae</taxon>
        <taxon>Modicella</taxon>
    </lineage>
</organism>
<dbReference type="PANTHER" id="PTHR15922">
    <property type="entry name" value="NEUROBLASTOMA-AMPLIFIED SEQUENCE"/>
    <property type="match status" value="1"/>
</dbReference>
<dbReference type="GO" id="GO:0070939">
    <property type="term" value="C:Dsl1/NZR complex"/>
    <property type="evidence" value="ECO:0007669"/>
    <property type="project" value="TreeGrafter"/>
</dbReference>
<evidence type="ECO:0000313" key="1">
    <source>
        <dbReference type="EMBL" id="KAF9973232.1"/>
    </source>
</evidence>
<dbReference type="Proteomes" id="UP000749646">
    <property type="component" value="Unassembled WGS sequence"/>
</dbReference>
<name>A0A9P6JG37_9FUNG</name>
<dbReference type="AlphaFoldDB" id="A0A9P6JG37"/>
<accession>A0A9P6JG37</accession>
<evidence type="ECO:0000313" key="2">
    <source>
        <dbReference type="Proteomes" id="UP000749646"/>
    </source>
</evidence>
<protein>
    <submittedName>
        <fullName evidence="1">Uncharacterized protein</fullName>
    </submittedName>
</protein>
<dbReference type="GO" id="GO:0006890">
    <property type="term" value="P:retrograde vesicle-mediated transport, Golgi to endoplasmic reticulum"/>
    <property type="evidence" value="ECO:0007669"/>
    <property type="project" value="TreeGrafter"/>
</dbReference>
<proteinExistence type="predicted"/>
<keyword evidence="2" id="KW-1185">Reference proteome</keyword>
<feature type="non-terminal residue" evidence="1">
    <location>
        <position position="683"/>
    </location>
</feature>
<reference evidence="1" key="1">
    <citation type="journal article" date="2020" name="Fungal Divers.">
        <title>Resolving the Mortierellaceae phylogeny through synthesis of multi-gene phylogenetics and phylogenomics.</title>
        <authorList>
            <person name="Vandepol N."/>
            <person name="Liber J."/>
            <person name="Desiro A."/>
            <person name="Na H."/>
            <person name="Kennedy M."/>
            <person name="Barry K."/>
            <person name="Grigoriev I.V."/>
            <person name="Miller A.N."/>
            <person name="O'Donnell K."/>
            <person name="Stajich J.E."/>
            <person name="Bonito G."/>
        </authorList>
    </citation>
    <scope>NUCLEOTIDE SEQUENCE</scope>
    <source>
        <strain evidence="1">MES-2147</strain>
    </source>
</reference>
<dbReference type="OrthoDB" id="27490at2759"/>